<dbReference type="InterPro" id="IPR013022">
    <property type="entry name" value="Xyl_isomerase-like_TIM-brl"/>
</dbReference>
<protein>
    <submittedName>
        <fullName evidence="2">Sugar phosphate isomerase/epimerase</fullName>
    </submittedName>
</protein>
<name>A0A3N9TAJ7_9VIBR</name>
<evidence type="ECO:0000313" key="2">
    <source>
        <dbReference type="EMBL" id="RQW61187.1"/>
    </source>
</evidence>
<dbReference type="Proteomes" id="UP000281112">
    <property type="component" value="Unassembled WGS sequence"/>
</dbReference>
<keyword evidence="3" id="KW-1185">Reference proteome</keyword>
<organism evidence="2 3">
    <name type="scientific">Vibrio viridaestus</name>
    <dbReference type="NCBI Taxonomy" id="2487322"/>
    <lineage>
        <taxon>Bacteria</taxon>
        <taxon>Pseudomonadati</taxon>
        <taxon>Pseudomonadota</taxon>
        <taxon>Gammaproteobacteria</taxon>
        <taxon>Vibrionales</taxon>
        <taxon>Vibrionaceae</taxon>
        <taxon>Vibrio</taxon>
    </lineage>
</organism>
<evidence type="ECO:0000313" key="3">
    <source>
        <dbReference type="Proteomes" id="UP000281112"/>
    </source>
</evidence>
<dbReference type="InterPro" id="IPR050312">
    <property type="entry name" value="IolE/XylAMocC-like"/>
</dbReference>
<dbReference type="AlphaFoldDB" id="A0A3N9TAJ7"/>
<keyword evidence="2" id="KW-0413">Isomerase</keyword>
<sequence>MIKALHGISTNYCNVMTETRIAHETGYDAMEFIQTKLLRYLDNGGTTKELKRRVDNFGLNTACVNALLSIERHQGEERDQMLKEAERLTQIAHDLECPTVQILPLFSIDHLPKESIMKIMLNNIDAISDIGLKYGVKYQIEIITETQFNTIEQASNIINTLDKGNIGIVVDFWHLHCSGYTAEDIAKLNKDIIYGVHFCDGRRPYAGEEWNELVQRNYFPGEGDVDIQGFSDAVKSTGFDGVWSTELFSPNRWEDDLWDAAKACIDNMSKFTG</sequence>
<dbReference type="Pfam" id="PF01261">
    <property type="entry name" value="AP_endonuc_2"/>
    <property type="match status" value="1"/>
</dbReference>
<reference evidence="2 3" key="1">
    <citation type="submission" date="2018-11" db="EMBL/GenBank/DDBJ databases">
        <title>Vibrio LJC006 sp. nov., isolated from seawater during the bloom of the enteromorpha.</title>
        <authorList>
            <person name="Liang J."/>
        </authorList>
    </citation>
    <scope>NUCLEOTIDE SEQUENCE [LARGE SCALE GENOMIC DNA]</scope>
    <source>
        <strain evidence="2 3">LJC006</strain>
    </source>
</reference>
<dbReference type="SUPFAM" id="SSF51658">
    <property type="entry name" value="Xylose isomerase-like"/>
    <property type="match status" value="1"/>
</dbReference>
<comment type="caution">
    <text evidence="2">The sequence shown here is derived from an EMBL/GenBank/DDBJ whole genome shotgun (WGS) entry which is preliminary data.</text>
</comment>
<dbReference type="Gene3D" id="3.20.20.150">
    <property type="entry name" value="Divalent-metal-dependent TIM barrel enzymes"/>
    <property type="match status" value="1"/>
</dbReference>
<dbReference type="RefSeq" id="WP_124939107.1">
    <property type="nucleotide sequence ID" value="NZ_RJVQ01000015.1"/>
</dbReference>
<dbReference type="InterPro" id="IPR036237">
    <property type="entry name" value="Xyl_isomerase-like_sf"/>
</dbReference>
<gene>
    <name evidence="2" type="ORF">EES38_20655</name>
</gene>
<dbReference type="GO" id="GO:0016853">
    <property type="term" value="F:isomerase activity"/>
    <property type="evidence" value="ECO:0007669"/>
    <property type="project" value="UniProtKB-KW"/>
</dbReference>
<dbReference type="OrthoDB" id="9780241at2"/>
<feature type="domain" description="Xylose isomerase-like TIM barrel" evidence="1">
    <location>
        <begin position="21"/>
        <end position="261"/>
    </location>
</feature>
<dbReference type="PANTHER" id="PTHR12110">
    <property type="entry name" value="HYDROXYPYRUVATE ISOMERASE"/>
    <property type="match status" value="1"/>
</dbReference>
<dbReference type="EMBL" id="RJVQ01000015">
    <property type="protein sequence ID" value="RQW61187.1"/>
    <property type="molecule type" value="Genomic_DNA"/>
</dbReference>
<accession>A0A3N9TAJ7</accession>
<dbReference type="PANTHER" id="PTHR12110:SF21">
    <property type="entry name" value="XYLOSE ISOMERASE-LIKE TIM BARREL DOMAIN-CONTAINING PROTEIN"/>
    <property type="match status" value="1"/>
</dbReference>
<proteinExistence type="predicted"/>
<evidence type="ECO:0000259" key="1">
    <source>
        <dbReference type="Pfam" id="PF01261"/>
    </source>
</evidence>